<reference evidence="1 2" key="1">
    <citation type="submission" date="2016-01" db="EMBL/GenBank/DDBJ databases">
        <authorList>
            <person name="Regsiter A."/>
            <person name="william w."/>
        </authorList>
    </citation>
    <scope>NUCLEOTIDE SEQUENCE [LARGE SCALE GENOMIC DNA]</scope>
    <source>
        <strain evidence="1 2">CFBP 5494</strain>
    </source>
</reference>
<accession>A0A9W5F0M3</accession>
<sequence>MSSGKVAITVVNSSHYDGAFDMDRAAERSGFARPVAYPFQFSDYPGYAHIKRKMTAPLR</sequence>
<proteinExistence type="predicted"/>
<evidence type="ECO:0000313" key="2">
    <source>
        <dbReference type="Proteomes" id="UP000191933"/>
    </source>
</evidence>
<keyword evidence="2" id="KW-1185">Reference proteome</keyword>
<protein>
    <submittedName>
        <fullName evidence="1">Uncharacterized protein</fullName>
    </submittedName>
</protein>
<dbReference type="Proteomes" id="UP000191933">
    <property type="component" value="Unassembled WGS sequence"/>
</dbReference>
<dbReference type="AlphaFoldDB" id="A0A9W5F0M3"/>
<dbReference type="EMBL" id="FBVY01000014">
    <property type="protein sequence ID" value="CUW92345.1"/>
    <property type="molecule type" value="Genomic_DNA"/>
</dbReference>
<evidence type="ECO:0000313" key="1">
    <source>
        <dbReference type="EMBL" id="CUW92345.1"/>
    </source>
</evidence>
<gene>
    <name evidence="1" type="ORF">AGR2A_Cc30288</name>
</gene>
<comment type="caution">
    <text evidence="1">The sequence shown here is derived from an EMBL/GenBank/DDBJ whole genome shotgun (WGS) entry which is preliminary data.</text>
</comment>
<name>A0A9W5F0M3_9HYPH</name>
<organism evidence="1 2">
    <name type="scientific">Agrobacterium genomosp. 2 str. CFBP 5494</name>
    <dbReference type="NCBI Taxonomy" id="1183436"/>
    <lineage>
        <taxon>Bacteria</taxon>
        <taxon>Pseudomonadati</taxon>
        <taxon>Pseudomonadota</taxon>
        <taxon>Alphaproteobacteria</taxon>
        <taxon>Hyphomicrobiales</taxon>
        <taxon>Rhizobiaceae</taxon>
        <taxon>Rhizobium/Agrobacterium group</taxon>
        <taxon>Agrobacterium</taxon>
        <taxon>Agrobacterium tumefaciens complex</taxon>
    </lineage>
</organism>